<dbReference type="Proteomes" id="UP000254863">
    <property type="component" value="Unassembled WGS sequence"/>
</dbReference>
<sequence>MLITERYVNRLAEIVSGFFKRKLQVSIVDFHQLVLCLKQAQRETGVETAANDQVQGGRSMLEQISQGFIYTSIINHMEVINDQIQVVRTVMQLVNQPGQQLLRTGRRLFFYVAPKVGVPIAIERPQCLQQIRNELPYAIIILIEAKPGNAFTLGNHLLIPLRQQRGFAKSSTRANDAQTASLHAIEEEQKP</sequence>
<evidence type="ECO:0000313" key="2">
    <source>
        <dbReference type="EMBL" id="STV71665.1"/>
    </source>
</evidence>
<gene>
    <name evidence="2" type="ORF">NCTC11685_00414</name>
</gene>
<evidence type="ECO:0000256" key="1">
    <source>
        <dbReference type="SAM" id="MobiDB-lite"/>
    </source>
</evidence>
<reference evidence="2 3" key="1">
    <citation type="submission" date="2018-06" db="EMBL/GenBank/DDBJ databases">
        <authorList>
            <consortium name="Pathogen Informatics"/>
            <person name="Doyle S."/>
        </authorList>
    </citation>
    <scope>NUCLEOTIDE SEQUENCE [LARGE SCALE GENOMIC DNA]</scope>
    <source>
        <strain evidence="2 3">NCTC11685</strain>
    </source>
</reference>
<feature type="region of interest" description="Disordered" evidence="1">
    <location>
        <begin position="170"/>
        <end position="191"/>
    </location>
</feature>
<dbReference type="AlphaFoldDB" id="A0A7H4MZK1"/>
<dbReference type="EMBL" id="UGMS01000001">
    <property type="protein sequence ID" value="STV71665.1"/>
    <property type="molecule type" value="Genomic_DNA"/>
</dbReference>
<protein>
    <submittedName>
        <fullName evidence="2">Uncharacterized protein</fullName>
    </submittedName>
</protein>
<proteinExistence type="predicted"/>
<feature type="compositionally biased region" description="Polar residues" evidence="1">
    <location>
        <begin position="170"/>
        <end position="181"/>
    </location>
</feature>
<name>A0A7H4MZK1_9ENTR</name>
<accession>A0A7H4MZK1</accession>
<organism evidence="2 3">
    <name type="scientific">Klebsiella michiganensis</name>
    <dbReference type="NCBI Taxonomy" id="1134687"/>
    <lineage>
        <taxon>Bacteria</taxon>
        <taxon>Pseudomonadati</taxon>
        <taxon>Pseudomonadota</taxon>
        <taxon>Gammaproteobacteria</taxon>
        <taxon>Enterobacterales</taxon>
        <taxon>Enterobacteriaceae</taxon>
        <taxon>Klebsiella/Raoultella group</taxon>
        <taxon>Klebsiella</taxon>
    </lineage>
</organism>
<evidence type="ECO:0000313" key="3">
    <source>
        <dbReference type="Proteomes" id="UP000254863"/>
    </source>
</evidence>
<comment type="caution">
    <text evidence="2">The sequence shown here is derived from an EMBL/GenBank/DDBJ whole genome shotgun (WGS) entry which is preliminary data.</text>
</comment>